<feature type="region of interest" description="Disordered" evidence="1">
    <location>
        <begin position="270"/>
        <end position="289"/>
    </location>
</feature>
<feature type="region of interest" description="Disordered" evidence="1">
    <location>
        <begin position="1"/>
        <end position="23"/>
    </location>
</feature>
<comment type="caution">
    <text evidence="2">The sequence shown here is derived from an EMBL/GenBank/DDBJ whole genome shotgun (WGS) entry which is preliminary data.</text>
</comment>
<name>A0ABQ4SDC9_9HYPH</name>
<reference evidence="2" key="2">
    <citation type="submission" date="2021-08" db="EMBL/GenBank/DDBJ databases">
        <authorList>
            <person name="Tani A."/>
            <person name="Ola A."/>
            <person name="Ogura Y."/>
            <person name="Katsura K."/>
            <person name="Hayashi T."/>
        </authorList>
    </citation>
    <scope>NUCLEOTIDE SEQUENCE</scope>
    <source>
        <strain evidence="2">DSM 17168</strain>
    </source>
</reference>
<proteinExistence type="predicted"/>
<evidence type="ECO:0000256" key="1">
    <source>
        <dbReference type="SAM" id="MobiDB-lite"/>
    </source>
</evidence>
<organism evidence="2 3">
    <name type="scientific">Methylobacterium isbiliense</name>
    <dbReference type="NCBI Taxonomy" id="315478"/>
    <lineage>
        <taxon>Bacteria</taxon>
        <taxon>Pseudomonadati</taxon>
        <taxon>Pseudomonadota</taxon>
        <taxon>Alphaproteobacteria</taxon>
        <taxon>Hyphomicrobiales</taxon>
        <taxon>Methylobacteriaceae</taxon>
        <taxon>Methylobacterium</taxon>
    </lineage>
</organism>
<sequence length="289" mass="31953">MRGVPIRLRPPSRRPPAGPVPVASAAEARARGLLRRPALLLALPVVASCVQQGDLGRPAPTAWNSLIDAAGTLAARERGEPSSFFPYTDDERILRDRSWRYLMPARDRSLFDNALDNLTRARVLPAEWRLSDPRAYLDAILAEPFRSPVSRYRRLSDDLTADGRLIPAFAETAARVVRADLTRLRSLPFIRTLDDRDVRSAAMRVAENRCLIAWVRRETAARSDSYRTALEHLLVAVPSEEAVGAERALAFLESRRRLLDPLLPADAESRCGLAPAPEEGPQAGLVTKG</sequence>
<evidence type="ECO:0000313" key="2">
    <source>
        <dbReference type="EMBL" id="GJD99809.1"/>
    </source>
</evidence>
<dbReference type="RefSeq" id="WP_238234691.1">
    <property type="nucleotide sequence ID" value="NZ_BPQQ01000018.1"/>
</dbReference>
<evidence type="ECO:0000313" key="3">
    <source>
        <dbReference type="Proteomes" id="UP001055153"/>
    </source>
</evidence>
<reference evidence="2" key="1">
    <citation type="journal article" date="2021" name="Front. Microbiol.">
        <title>Comprehensive Comparative Genomics and Phenotyping of Methylobacterium Species.</title>
        <authorList>
            <person name="Alessa O."/>
            <person name="Ogura Y."/>
            <person name="Fujitani Y."/>
            <person name="Takami H."/>
            <person name="Hayashi T."/>
            <person name="Sahin N."/>
            <person name="Tani A."/>
        </authorList>
    </citation>
    <scope>NUCLEOTIDE SEQUENCE</scope>
    <source>
        <strain evidence="2">DSM 17168</strain>
    </source>
</reference>
<accession>A0ABQ4SDC9</accession>
<gene>
    <name evidence="2" type="ORF">GMJLKIPL_1727</name>
</gene>
<protein>
    <submittedName>
        <fullName evidence="2">Uncharacterized protein</fullName>
    </submittedName>
</protein>
<dbReference type="Proteomes" id="UP001055153">
    <property type="component" value="Unassembled WGS sequence"/>
</dbReference>
<keyword evidence="3" id="KW-1185">Reference proteome</keyword>
<dbReference type="EMBL" id="BPQQ01000018">
    <property type="protein sequence ID" value="GJD99809.1"/>
    <property type="molecule type" value="Genomic_DNA"/>
</dbReference>